<evidence type="ECO:0000313" key="2">
    <source>
        <dbReference type="EMBL" id="ACZ09108.1"/>
    </source>
</evidence>
<feature type="signal peptide" evidence="1">
    <location>
        <begin position="1"/>
        <end position="25"/>
    </location>
</feature>
<dbReference type="Proteomes" id="UP000000845">
    <property type="component" value="Chromosome"/>
</dbReference>
<evidence type="ECO:0008006" key="4">
    <source>
        <dbReference type="Google" id="ProtNLM"/>
    </source>
</evidence>
<dbReference type="KEGG" id="str:Sterm_2254"/>
<name>D1AKJ2_SEBTE</name>
<evidence type="ECO:0000313" key="3">
    <source>
        <dbReference type="Proteomes" id="UP000000845"/>
    </source>
</evidence>
<dbReference type="InterPro" id="IPR032315">
    <property type="entry name" value="DUF4846"/>
</dbReference>
<dbReference type="AlphaFoldDB" id="D1AKJ2"/>
<dbReference type="Pfam" id="PF16138">
    <property type="entry name" value="DUF4846"/>
    <property type="match status" value="1"/>
</dbReference>
<protein>
    <recommendedName>
        <fullName evidence="4">DUF4846 domain-containing protein</fullName>
    </recommendedName>
</protein>
<dbReference type="RefSeq" id="WP_012861702.1">
    <property type="nucleotide sequence ID" value="NC_013517.1"/>
</dbReference>
<reference evidence="3" key="1">
    <citation type="submission" date="2009-09" db="EMBL/GenBank/DDBJ databases">
        <title>The complete chromosome of Sebaldella termitidis ATCC 33386.</title>
        <authorList>
            <consortium name="US DOE Joint Genome Institute (JGI-PGF)"/>
            <person name="Lucas S."/>
            <person name="Copeland A."/>
            <person name="Lapidus A."/>
            <person name="Glavina del Rio T."/>
            <person name="Dalin E."/>
            <person name="Tice H."/>
            <person name="Bruce D."/>
            <person name="Goodwin L."/>
            <person name="Pitluck S."/>
            <person name="Kyrpides N."/>
            <person name="Mavromatis K."/>
            <person name="Ivanova N."/>
            <person name="Mikhailova N."/>
            <person name="Sims D."/>
            <person name="Meincke L."/>
            <person name="Brettin T."/>
            <person name="Detter J.C."/>
            <person name="Han C."/>
            <person name="Larimer F."/>
            <person name="Land M."/>
            <person name="Hauser L."/>
            <person name="Markowitz V."/>
            <person name="Cheng J.F."/>
            <person name="Hugenholtz P."/>
            <person name="Woyke T."/>
            <person name="Wu D."/>
            <person name="Eisen J.A."/>
        </authorList>
    </citation>
    <scope>NUCLEOTIDE SEQUENCE [LARGE SCALE GENOMIC DNA]</scope>
    <source>
        <strain evidence="3">ATCC 33386 / NCTC 11300</strain>
    </source>
</reference>
<organism evidence="2 3">
    <name type="scientific">Sebaldella termitidis (strain ATCC 33386 / NCTC 11300)</name>
    <dbReference type="NCBI Taxonomy" id="526218"/>
    <lineage>
        <taxon>Bacteria</taxon>
        <taxon>Fusobacteriati</taxon>
        <taxon>Fusobacteriota</taxon>
        <taxon>Fusobacteriia</taxon>
        <taxon>Fusobacteriales</taxon>
        <taxon>Leptotrichiaceae</taxon>
        <taxon>Sebaldella</taxon>
    </lineage>
</organism>
<keyword evidence="1" id="KW-0732">Signal</keyword>
<dbReference type="EMBL" id="CP001739">
    <property type="protein sequence ID" value="ACZ09108.1"/>
    <property type="molecule type" value="Genomic_DNA"/>
</dbReference>
<evidence type="ECO:0000256" key="1">
    <source>
        <dbReference type="SAM" id="SignalP"/>
    </source>
</evidence>
<dbReference type="PROSITE" id="PS51257">
    <property type="entry name" value="PROKAR_LIPOPROTEIN"/>
    <property type="match status" value="1"/>
</dbReference>
<accession>D1AKJ2</accession>
<sequence length="289" mass="33444">MRKKKFTLLLIIVIFLISCGKSGKADNIQESRNTGTAVEIKSIVIPDGMTVDKRYNLPEGYARMTFPEDSFAHYLQTFPVKKYGENVYYFDGREKPNKVHDSILDIDVGTQDLQQCADAIMRLRAEYLYKNKRYKEISFNFVNGFDANFDKWASGYKISNSSNKSTWVKSGKEDYGYENFRKYLIMVFSYANTYSLDKQMKSKDIKDMIPGDVFIKPGFPGHAIIVMDVGQNKEGNKVFLLAQSYMPAQDMHILKNFNSKISPWYSLDEIKQTLNTPEWTFTSDQFKTF</sequence>
<proteinExistence type="predicted"/>
<feature type="chain" id="PRO_5003020878" description="DUF4846 domain-containing protein" evidence="1">
    <location>
        <begin position="26"/>
        <end position="289"/>
    </location>
</feature>
<dbReference type="HOGENOM" id="CLU_066824_2_0_0"/>
<dbReference type="eggNOG" id="ENOG502Z85F">
    <property type="taxonomic scope" value="Bacteria"/>
</dbReference>
<keyword evidence="3" id="KW-1185">Reference proteome</keyword>
<gene>
    <name evidence="2" type="ordered locus">Sterm_2254</name>
</gene>
<reference evidence="2 3" key="2">
    <citation type="journal article" date="2010" name="Stand. Genomic Sci.">
        <title>Complete genome sequence of Sebaldella termitidis type strain (NCTC 11300).</title>
        <authorList>
            <person name="Harmon-Smith M."/>
            <person name="Celia L."/>
            <person name="Chertkov O."/>
            <person name="Lapidus A."/>
            <person name="Copeland A."/>
            <person name="Glavina Del Rio T."/>
            <person name="Nolan M."/>
            <person name="Lucas S."/>
            <person name="Tice H."/>
            <person name="Cheng J.F."/>
            <person name="Han C."/>
            <person name="Detter J.C."/>
            <person name="Bruce D."/>
            <person name="Goodwin L."/>
            <person name="Pitluck S."/>
            <person name="Pati A."/>
            <person name="Liolios K."/>
            <person name="Ivanova N."/>
            <person name="Mavromatis K."/>
            <person name="Mikhailova N."/>
            <person name="Chen A."/>
            <person name="Palaniappan K."/>
            <person name="Land M."/>
            <person name="Hauser L."/>
            <person name="Chang Y.J."/>
            <person name="Jeffries C.D."/>
            <person name="Brettin T."/>
            <person name="Goker M."/>
            <person name="Beck B."/>
            <person name="Bristow J."/>
            <person name="Eisen J.A."/>
            <person name="Markowitz V."/>
            <person name="Hugenholtz P."/>
            <person name="Kyrpides N.C."/>
            <person name="Klenk H.P."/>
            <person name="Chen F."/>
        </authorList>
    </citation>
    <scope>NUCLEOTIDE SEQUENCE [LARGE SCALE GENOMIC DNA]</scope>
    <source>
        <strain evidence="3">ATCC 33386 / NCTC 11300</strain>
    </source>
</reference>
<dbReference type="STRING" id="526218.Sterm_2254"/>